<reference evidence="1 2" key="1">
    <citation type="submission" date="2018-06" db="EMBL/GenBank/DDBJ databases">
        <title>ACT-28, a chromosomally-encoded AmpC with carbapenemase activity from Enterobacter kobei.</title>
        <authorList>
            <person name="Jousset A.B."/>
            <person name="Oueslati S."/>
            <person name="Bernabeu S."/>
            <person name="Takissian J."/>
            <person name="Creton E."/>
            <person name="Vogel A."/>
            <person name="Cotellon G."/>
            <person name="Bonnin R.A."/>
            <person name="Dortet L."/>
            <person name="Naas T."/>
        </authorList>
    </citation>
    <scope>NUCLEOTIDE SEQUENCE [LARGE SCALE GENOMIC DNA]</scope>
    <source>
        <strain evidence="1 2">99B3</strain>
    </source>
</reference>
<sequence length="154" mass="18425">MLEMPDLLEFSGDWSLYIEEVYNEFQHSFLRSGIQFRGLPVQPRFTPEYDGKEFGFWHLTSEGEKEEERTPDLSRCARIRWISHMIIHSDNEHLSCWEERRGNNTEIVIWNEIEDYVVVLAARRDYWLLKTAYVVNRTGKRRQLANSRARSQVV</sequence>
<comment type="caution">
    <text evidence="1">The sequence shown here is derived from an EMBL/GenBank/DDBJ whole genome shotgun (WGS) entry which is preliminary data.</text>
</comment>
<name>A0A330GF16_ENTCL</name>
<accession>A0A330GF16</accession>
<dbReference type="Proteomes" id="UP000251576">
    <property type="component" value="Unassembled WGS sequence"/>
</dbReference>
<dbReference type="AlphaFoldDB" id="A0A330GF16"/>
<evidence type="ECO:0000313" key="1">
    <source>
        <dbReference type="EMBL" id="RAZ71249.1"/>
    </source>
</evidence>
<proteinExistence type="predicted"/>
<dbReference type="RefSeq" id="WP_112780026.1">
    <property type="nucleotide sequence ID" value="NZ_CABMNQ010000003.1"/>
</dbReference>
<dbReference type="EMBL" id="QMDH01000003">
    <property type="protein sequence ID" value="RAZ71249.1"/>
    <property type="molecule type" value="Genomic_DNA"/>
</dbReference>
<gene>
    <name evidence="1" type="ORF">DP202_03130</name>
</gene>
<evidence type="ECO:0000313" key="2">
    <source>
        <dbReference type="Proteomes" id="UP000251576"/>
    </source>
</evidence>
<organism evidence="1 2">
    <name type="scientific">Enterobacter cloacae</name>
    <dbReference type="NCBI Taxonomy" id="550"/>
    <lineage>
        <taxon>Bacteria</taxon>
        <taxon>Pseudomonadati</taxon>
        <taxon>Pseudomonadota</taxon>
        <taxon>Gammaproteobacteria</taxon>
        <taxon>Enterobacterales</taxon>
        <taxon>Enterobacteriaceae</taxon>
        <taxon>Enterobacter</taxon>
        <taxon>Enterobacter cloacae complex</taxon>
    </lineage>
</organism>
<protein>
    <submittedName>
        <fullName evidence="1">Oxidoreductase</fullName>
    </submittedName>
</protein>